<keyword evidence="5 7" id="KW-0808">Transferase</keyword>
<dbReference type="Gene3D" id="3.40.50.300">
    <property type="entry name" value="P-loop containing nucleotide triphosphate hydrolases"/>
    <property type="match status" value="1"/>
</dbReference>
<dbReference type="InterPro" id="IPR001977">
    <property type="entry name" value="Depp_CoAkinase"/>
</dbReference>
<dbReference type="GO" id="GO:0004140">
    <property type="term" value="F:dephospho-CoA kinase activity"/>
    <property type="evidence" value="ECO:0007669"/>
    <property type="project" value="UniProtKB-UniRule"/>
</dbReference>
<name>A0A9X2J481_9SPHN</name>
<evidence type="ECO:0000256" key="5">
    <source>
        <dbReference type="HAMAP-Rule" id="MF_00376"/>
    </source>
</evidence>
<comment type="similarity">
    <text evidence="1 5">Belongs to the CoaE family.</text>
</comment>
<keyword evidence="5 7" id="KW-0418">Kinase</keyword>
<dbReference type="NCBIfam" id="TIGR00152">
    <property type="entry name" value="dephospho-CoA kinase"/>
    <property type="match status" value="1"/>
</dbReference>
<dbReference type="PANTHER" id="PTHR10695:SF46">
    <property type="entry name" value="BIFUNCTIONAL COENZYME A SYNTHASE-RELATED"/>
    <property type="match status" value="1"/>
</dbReference>
<keyword evidence="8" id="KW-1185">Reference proteome</keyword>
<comment type="pathway">
    <text evidence="5">Cofactor biosynthesis; coenzyme A biosynthesis; CoA from (R)-pantothenate: step 5/5.</text>
</comment>
<dbReference type="RefSeq" id="WP_252114717.1">
    <property type="nucleotide sequence ID" value="NZ_JAMSHT010000001.1"/>
</dbReference>
<dbReference type="SUPFAM" id="SSF52540">
    <property type="entry name" value="P-loop containing nucleoside triphosphate hydrolases"/>
    <property type="match status" value="1"/>
</dbReference>
<evidence type="ECO:0000256" key="1">
    <source>
        <dbReference type="ARBA" id="ARBA00009018"/>
    </source>
</evidence>
<evidence type="ECO:0000313" key="8">
    <source>
        <dbReference type="Proteomes" id="UP001155128"/>
    </source>
</evidence>
<dbReference type="GO" id="GO:0005737">
    <property type="term" value="C:cytoplasm"/>
    <property type="evidence" value="ECO:0007669"/>
    <property type="project" value="UniProtKB-SubCell"/>
</dbReference>
<protein>
    <recommendedName>
        <fullName evidence="5 6">Dephospho-CoA kinase</fullName>
        <ecNumber evidence="5 6">2.7.1.24</ecNumber>
    </recommendedName>
    <alternativeName>
        <fullName evidence="5">Dephosphocoenzyme A kinase</fullName>
    </alternativeName>
</protein>
<evidence type="ECO:0000313" key="7">
    <source>
        <dbReference type="EMBL" id="MCM8558086.1"/>
    </source>
</evidence>
<keyword evidence="3 5" id="KW-0067">ATP-binding</keyword>
<comment type="caution">
    <text evidence="7">The sequence shown here is derived from an EMBL/GenBank/DDBJ whole genome shotgun (WGS) entry which is preliminary data.</text>
</comment>
<gene>
    <name evidence="5 7" type="primary">coaE</name>
    <name evidence="7" type="ORF">NDO55_09655</name>
</gene>
<evidence type="ECO:0000256" key="2">
    <source>
        <dbReference type="ARBA" id="ARBA00022741"/>
    </source>
</evidence>
<sequence>MKTLAITGSIGMGKSTVAKMFADAGIPVFDADASVREMQGPGGRLVAEIEKAFPGSTNNDAVDRDALSAMVLGDRDALARLEGIVHPAVHHERTRFILANGDAPALLFDIPLLFETHGEENFDHVIVVSADADTQRERVLAREGMTEAKFASILERQMPDAEKRERADFVVDTNGSLDETRAQVDRILSCLGLAAES</sequence>
<keyword evidence="2 5" id="KW-0547">Nucleotide-binding</keyword>
<feature type="binding site" evidence="5">
    <location>
        <begin position="11"/>
        <end position="16"/>
    </location>
    <ligand>
        <name>ATP</name>
        <dbReference type="ChEBI" id="CHEBI:30616"/>
    </ligand>
</feature>
<dbReference type="EMBL" id="JAMSHT010000001">
    <property type="protein sequence ID" value="MCM8558086.1"/>
    <property type="molecule type" value="Genomic_DNA"/>
</dbReference>
<evidence type="ECO:0000256" key="6">
    <source>
        <dbReference type="NCBIfam" id="TIGR00152"/>
    </source>
</evidence>
<dbReference type="EC" id="2.7.1.24" evidence="5 6"/>
<evidence type="ECO:0000256" key="4">
    <source>
        <dbReference type="ARBA" id="ARBA00022993"/>
    </source>
</evidence>
<dbReference type="PROSITE" id="PS51219">
    <property type="entry name" value="DPCK"/>
    <property type="match status" value="1"/>
</dbReference>
<dbReference type="CDD" id="cd02022">
    <property type="entry name" value="DPCK"/>
    <property type="match status" value="1"/>
</dbReference>
<proteinExistence type="inferred from homology"/>
<dbReference type="AlphaFoldDB" id="A0A9X2J481"/>
<evidence type="ECO:0000256" key="3">
    <source>
        <dbReference type="ARBA" id="ARBA00022840"/>
    </source>
</evidence>
<organism evidence="7 8">
    <name type="scientific">Sphingomicrobium sediminis</name>
    <dbReference type="NCBI Taxonomy" id="2950949"/>
    <lineage>
        <taxon>Bacteria</taxon>
        <taxon>Pseudomonadati</taxon>
        <taxon>Pseudomonadota</taxon>
        <taxon>Alphaproteobacteria</taxon>
        <taxon>Sphingomonadales</taxon>
        <taxon>Sphingomonadaceae</taxon>
        <taxon>Sphingomicrobium</taxon>
    </lineage>
</organism>
<dbReference type="InterPro" id="IPR027417">
    <property type="entry name" value="P-loop_NTPase"/>
</dbReference>
<dbReference type="Pfam" id="PF01121">
    <property type="entry name" value="CoaE"/>
    <property type="match status" value="1"/>
</dbReference>
<dbReference type="HAMAP" id="MF_00376">
    <property type="entry name" value="Dephospho_CoA_kinase"/>
    <property type="match status" value="1"/>
</dbReference>
<comment type="function">
    <text evidence="5">Catalyzes the phosphorylation of the 3'-hydroxyl group of dephosphocoenzyme A to form coenzyme A.</text>
</comment>
<dbReference type="Proteomes" id="UP001155128">
    <property type="component" value="Unassembled WGS sequence"/>
</dbReference>
<dbReference type="GO" id="GO:0015937">
    <property type="term" value="P:coenzyme A biosynthetic process"/>
    <property type="evidence" value="ECO:0007669"/>
    <property type="project" value="UniProtKB-UniRule"/>
</dbReference>
<keyword evidence="5" id="KW-0963">Cytoplasm</keyword>
<accession>A0A9X2J481</accession>
<dbReference type="GO" id="GO:0005524">
    <property type="term" value="F:ATP binding"/>
    <property type="evidence" value="ECO:0007669"/>
    <property type="project" value="UniProtKB-UniRule"/>
</dbReference>
<reference evidence="7" key="1">
    <citation type="submission" date="2022-06" db="EMBL/GenBank/DDBJ databases">
        <title>Sphingomicrobium sedimins sp. nov., a marine bacterium isolated from tidal flat.</title>
        <authorList>
            <person name="Kim C.-H."/>
            <person name="Yoo Y."/>
            <person name="Kim J.-J."/>
        </authorList>
    </citation>
    <scope>NUCLEOTIDE SEQUENCE</scope>
    <source>
        <strain evidence="7">GRR-S6-50</strain>
    </source>
</reference>
<comment type="catalytic activity">
    <reaction evidence="5">
        <text>3'-dephospho-CoA + ATP = ADP + CoA + H(+)</text>
        <dbReference type="Rhea" id="RHEA:18245"/>
        <dbReference type="ChEBI" id="CHEBI:15378"/>
        <dbReference type="ChEBI" id="CHEBI:30616"/>
        <dbReference type="ChEBI" id="CHEBI:57287"/>
        <dbReference type="ChEBI" id="CHEBI:57328"/>
        <dbReference type="ChEBI" id="CHEBI:456216"/>
        <dbReference type="EC" id="2.7.1.24"/>
    </reaction>
</comment>
<comment type="subcellular location">
    <subcellularLocation>
        <location evidence="5">Cytoplasm</location>
    </subcellularLocation>
</comment>
<keyword evidence="4 5" id="KW-0173">Coenzyme A biosynthesis</keyword>
<dbReference type="PANTHER" id="PTHR10695">
    <property type="entry name" value="DEPHOSPHO-COA KINASE-RELATED"/>
    <property type="match status" value="1"/>
</dbReference>